<evidence type="ECO:0000256" key="5">
    <source>
        <dbReference type="HAMAP-Rule" id="MF_03043"/>
    </source>
</evidence>
<dbReference type="SUPFAM" id="SSF51713">
    <property type="entry name" value="tRNA-guanine transglycosylase"/>
    <property type="match status" value="1"/>
</dbReference>
<dbReference type="STRING" id="147828.A0A4S2MHQ5"/>
<dbReference type="Pfam" id="PF01702">
    <property type="entry name" value="TGT"/>
    <property type="match status" value="1"/>
</dbReference>
<comment type="similarity">
    <text evidence="5">Belongs to the queuine tRNA-ribosyltransferase family. QTRT2 subfamily.</text>
</comment>
<keyword evidence="8" id="KW-1185">Reference proteome</keyword>
<name>A0A4S2MHQ5_OPIFE</name>
<feature type="domain" description="tRNA-guanine(15) transglycosylase-like" evidence="6">
    <location>
        <begin position="14"/>
        <end position="407"/>
    </location>
</feature>
<dbReference type="InterPro" id="IPR050852">
    <property type="entry name" value="Queuine_tRNA-ribosyltrfase"/>
</dbReference>
<dbReference type="GO" id="GO:0005737">
    <property type="term" value="C:cytoplasm"/>
    <property type="evidence" value="ECO:0007669"/>
    <property type="project" value="UniProtKB-SubCell"/>
</dbReference>
<evidence type="ECO:0000256" key="4">
    <source>
        <dbReference type="ARBA" id="ARBA00022833"/>
    </source>
</evidence>
<reference evidence="7 8" key="1">
    <citation type="journal article" date="2019" name="BMC Genomics">
        <title>New insights from Opisthorchis felineus genome: update on genomics of the epidemiologically important liver flukes.</title>
        <authorList>
            <person name="Ershov N.I."/>
            <person name="Mordvinov V.A."/>
            <person name="Prokhortchouk E.B."/>
            <person name="Pakharukova M.Y."/>
            <person name="Gunbin K.V."/>
            <person name="Ustyantsev K."/>
            <person name="Genaev M.A."/>
            <person name="Blinov A.G."/>
            <person name="Mazur A."/>
            <person name="Boulygina E."/>
            <person name="Tsygankova S."/>
            <person name="Khrameeva E."/>
            <person name="Chekanov N."/>
            <person name="Fan G."/>
            <person name="Xiao A."/>
            <person name="Zhang H."/>
            <person name="Xu X."/>
            <person name="Yang H."/>
            <person name="Solovyev V."/>
            <person name="Lee S.M."/>
            <person name="Liu X."/>
            <person name="Afonnikov D.A."/>
            <person name="Skryabin K.G."/>
        </authorList>
    </citation>
    <scope>NUCLEOTIDE SEQUENCE [LARGE SCALE GENOMIC DNA]</scope>
    <source>
        <strain evidence="7">AK-0245</strain>
        <tissue evidence="7">Whole organism</tissue>
    </source>
</reference>
<feature type="binding site" evidence="5">
    <location>
        <position position="381"/>
    </location>
    <ligand>
        <name>Zn(2+)</name>
        <dbReference type="ChEBI" id="CHEBI:29105"/>
    </ligand>
</feature>
<dbReference type="OrthoDB" id="27601at2759"/>
<dbReference type="EMBL" id="SJOL01002419">
    <property type="protein sequence ID" value="TGZ73787.1"/>
    <property type="molecule type" value="Genomic_DNA"/>
</dbReference>
<comment type="subcellular location">
    <subcellularLocation>
        <location evidence="5">Cytoplasm</location>
    </subcellularLocation>
</comment>
<dbReference type="InterPro" id="IPR002616">
    <property type="entry name" value="tRNA_ribo_trans-like"/>
</dbReference>
<keyword evidence="3 5" id="KW-0479">Metal-binding</keyword>
<proteinExistence type="inferred from homology"/>
<accession>A0A4S2MHQ5</accession>
<feature type="binding site" evidence="5">
    <location>
        <position position="350"/>
    </location>
    <ligand>
        <name>Zn(2+)</name>
        <dbReference type="ChEBI" id="CHEBI:29105"/>
    </ligand>
</feature>
<dbReference type="GO" id="GO:0008479">
    <property type="term" value="F:tRNA-guanosine(34) queuine transglycosylase activity"/>
    <property type="evidence" value="ECO:0007669"/>
    <property type="project" value="UniProtKB-UniRule"/>
</dbReference>
<dbReference type="NCBIfam" id="TIGR00449">
    <property type="entry name" value="tgt_general"/>
    <property type="match status" value="1"/>
</dbReference>
<comment type="caution">
    <text evidence="7">The sequence shown here is derived from an EMBL/GenBank/DDBJ whole genome shotgun (WGS) entry which is preliminary data.</text>
</comment>
<evidence type="ECO:0000256" key="3">
    <source>
        <dbReference type="ARBA" id="ARBA00022723"/>
    </source>
</evidence>
<feature type="binding site" evidence="5">
    <location>
        <position position="352"/>
    </location>
    <ligand>
        <name>Zn(2+)</name>
        <dbReference type="ChEBI" id="CHEBI:29105"/>
    </ligand>
</feature>
<keyword evidence="4 5" id="KW-0862">Zinc</keyword>
<keyword evidence="1 5" id="KW-0963">Cytoplasm</keyword>
<dbReference type="GO" id="GO:0046872">
    <property type="term" value="F:metal ion binding"/>
    <property type="evidence" value="ECO:0007669"/>
    <property type="project" value="UniProtKB-KW"/>
</dbReference>
<organism evidence="7 8">
    <name type="scientific">Opisthorchis felineus</name>
    <dbReference type="NCBI Taxonomy" id="147828"/>
    <lineage>
        <taxon>Eukaryota</taxon>
        <taxon>Metazoa</taxon>
        <taxon>Spiralia</taxon>
        <taxon>Lophotrochozoa</taxon>
        <taxon>Platyhelminthes</taxon>
        <taxon>Trematoda</taxon>
        <taxon>Digenea</taxon>
        <taxon>Opisthorchiida</taxon>
        <taxon>Opisthorchiata</taxon>
        <taxon>Opisthorchiidae</taxon>
        <taxon>Opisthorchis</taxon>
    </lineage>
</organism>
<evidence type="ECO:0000256" key="2">
    <source>
        <dbReference type="ARBA" id="ARBA00022694"/>
    </source>
</evidence>
<evidence type="ECO:0000313" key="8">
    <source>
        <dbReference type="Proteomes" id="UP000308267"/>
    </source>
</evidence>
<evidence type="ECO:0000313" key="7">
    <source>
        <dbReference type="EMBL" id="TGZ73787.1"/>
    </source>
</evidence>
<comment type="subunit">
    <text evidence="5">Heterodimer of a catalytic subunit and an accessory subunit.</text>
</comment>
<evidence type="ECO:0000259" key="6">
    <source>
        <dbReference type="Pfam" id="PF01702"/>
    </source>
</evidence>
<dbReference type="InterPro" id="IPR036511">
    <property type="entry name" value="TGT-like_sf"/>
</dbReference>
<dbReference type="AlphaFoldDB" id="A0A4S2MHQ5"/>
<evidence type="ECO:0000256" key="1">
    <source>
        <dbReference type="ARBA" id="ARBA00022490"/>
    </source>
</evidence>
<protein>
    <recommendedName>
        <fullName evidence="5">Queuine tRNA-ribosyltransferase accessory subunit 2</fullName>
    </recommendedName>
    <alternativeName>
        <fullName evidence="5">Queuine tRNA-ribosyltransferase domain-containing protein 1</fullName>
    </alternativeName>
</protein>
<keyword evidence="2 5" id="KW-0819">tRNA processing</keyword>
<dbReference type="PANTHER" id="PTHR46064">
    <property type="entry name" value="QUEUINE TRNA-RIBOSYLTRANSFERASE ACCESSORY SUBUNIT 2"/>
    <property type="match status" value="1"/>
</dbReference>
<dbReference type="InterPro" id="IPR028592">
    <property type="entry name" value="QTRTD1"/>
</dbReference>
<dbReference type="PANTHER" id="PTHR46064:SF1">
    <property type="entry name" value="QUEUINE TRNA-RIBOSYLTRANSFERASE ACCESSORY SUBUNIT 2"/>
    <property type="match status" value="1"/>
</dbReference>
<comment type="function">
    <text evidence="5">Non-catalytic subunit of the queuine tRNA-ribosyltransferase (TGT) that catalyzes the base-exchange of a guanine (G) residue with queuine (Q) at position 34 (anticodon wobble position) in tRNAs with GU(N) anticodons (tRNA-Asp, -Asn, -His and -Tyr), resulting in the hypermodified nucleoside queuosine (7-(((4,5-cis-dihydroxy-2-cyclopenten-1-yl)amino)methyl)-7-deazaguanosine).</text>
</comment>
<dbReference type="Gene3D" id="3.20.20.105">
    <property type="entry name" value="Queuine tRNA-ribosyltransferase-like"/>
    <property type="match status" value="1"/>
</dbReference>
<feature type="binding site" evidence="5">
    <location>
        <position position="355"/>
    </location>
    <ligand>
        <name>Zn(2+)</name>
        <dbReference type="ChEBI" id="CHEBI:29105"/>
    </ligand>
</feature>
<dbReference type="Proteomes" id="UP000308267">
    <property type="component" value="Unassembled WGS sequence"/>
</dbReference>
<dbReference type="GO" id="GO:0006400">
    <property type="term" value="P:tRNA modification"/>
    <property type="evidence" value="ECO:0007669"/>
    <property type="project" value="InterPro"/>
</dbReference>
<sequence length="439" mass="48715">MRFQLEHSSTSVHRIGKLIATSIGHEVTLDTPGCFLYTRYGSVPFLAPDVYETIRSIPSFALIPMFYIAERKMVLKKFNKGIRQFCGLGTRATFVCQTDPVDTPLLSAADKSSVPVWATGGRIQLSIENYAECISVAHPHAYQAPTDNETSLPSAKTSGRKRCGNSVLRTKTYLELLSAYRERNVELSKIPVFLSPGGGNDPEWRLTAVEETDFSIASGIVLDGFFHSGHEESTDGQIADKNNSSLFSLLLAVCKKLPPDLPRFLTGVWQPPDIVLATKCGVDVFDGSLPYRLTRSALAWIYPGWDACNTSDTNNATRVCAHRPYIAFPFDDSAADSTAVLYTTPIQSGCTCFACQRHTQGYISHLHIAGEMLGPMLLMIHNSHLYYRFFEDLRLAARTNRLDEFFRFVEPLRFPRELLAVDKTNESKSASVSSLNGTT</sequence>
<dbReference type="HAMAP" id="MF_03043">
    <property type="entry name" value="QTRT2"/>
    <property type="match status" value="1"/>
</dbReference>
<gene>
    <name evidence="7" type="ORF">CRM22_001312</name>
</gene>
<comment type="cofactor">
    <cofactor evidence="5">
        <name>Zn(2+)</name>
        <dbReference type="ChEBI" id="CHEBI:29105"/>
    </cofactor>
    <text evidence="5">Binds 1 zinc ion per subunit.</text>
</comment>